<evidence type="ECO:0000256" key="1">
    <source>
        <dbReference type="ARBA" id="ARBA00004123"/>
    </source>
</evidence>
<dbReference type="EMBL" id="JAODUO010000115">
    <property type="protein sequence ID" value="KAK2194303.1"/>
    <property type="molecule type" value="Genomic_DNA"/>
</dbReference>
<comment type="subcellular location">
    <subcellularLocation>
        <location evidence="1">Nucleus</location>
    </subcellularLocation>
</comment>
<dbReference type="Proteomes" id="UP001209878">
    <property type="component" value="Unassembled WGS sequence"/>
</dbReference>
<feature type="domain" description="C2H2-type" evidence="12">
    <location>
        <begin position="181"/>
        <end position="211"/>
    </location>
</feature>
<feature type="compositionally biased region" description="Polar residues" evidence="11">
    <location>
        <begin position="21"/>
        <end position="36"/>
    </location>
</feature>
<dbReference type="SUPFAM" id="SSF57667">
    <property type="entry name" value="beta-beta-alpha zinc fingers"/>
    <property type="match status" value="2"/>
</dbReference>
<keyword evidence="4 10" id="KW-0863">Zinc-finger</keyword>
<dbReference type="SMART" id="SM00355">
    <property type="entry name" value="ZnF_C2H2"/>
    <property type="match status" value="6"/>
</dbReference>
<evidence type="ECO:0000256" key="6">
    <source>
        <dbReference type="ARBA" id="ARBA00023015"/>
    </source>
</evidence>
<evidence type="ECO:0000256" key="8">
    <source>
        <dbReference type="ARBA" id="ARBA00023163"/>
    </source>
</evidence>
<feature type="compositionally biased region" description="Basic and acidic residues" evidence="11">
    <location>
        <begin position="40"/>
        <end position="52"/>
    </location>
</feature>
<keyword evidence="2" id="KW-0479">Metal-binding</keyword>
<dbReference type="GO" id="GO:0000978">
    <property type="term" value="F:RNA polymerase II cis-regulatory region sequence-specific DNA binding"/>
    <property type="evidence" value="ECO:0007669"/>
    <property type="project" value="TreeGrafter"/>
</dbReference>
<dbReference type="PROSITE" id="PS00028">
    <property type="entry name" value="ZINC_FINGER_C2H2_1"/>
    <property type="match status" value="6"/>
</dbReference>
<dbReference type="InterPro" id="IPR036236">
    <property type="entry name" value="Znf_C2H2_sf"/>
</dbReference>
<evidence type="ECO:0000256" key="11">
    <source>
        <dbReference type="SAM" id="MobiDB-lite"/>
    </source>
</evidence>
<evidence type="ECO:0000256" key="5">
    <source>
        <dbReference type="ARBA" id="ARBA00022833"/>
    </source>
</evidence>
<feature type="compositionally biased region" description="Polar residues" evidence="11">
    <location>
        <begin position="59"/>
        <end position="72"/>
    </location>
</feature>
<feature type="domain" description="C2H2-type" evidence="12">
    <location>
        <begin position="272"/>
        <end position="301"/>
    </location>
</feature>
<feature type="compositionally biased region" description="Polar residues" evidence="11">
    <location>
        <begin position="360"/>
        <end position="380"/>
    </location>
</feature>
<dbReference type="GO" id="GO:0008270">
    <property type="term" value="F:zinc ion binding"/>
    <property type="evidence" value="ECO:0007669"/>
    <property type="project" value="UniProtKB-KW"/>
</dbReference>
<evidence type="ECO:0000256" key="3">
    <source>
        <dbReference type="ARBA" id="ARBA00022737"/>
    </source>
</evidence>
<evidence type="ECO:0000313" key="13">
    <source>
        <dbReference type="EMBL" id="KAK2194303.1"/>
    </source>
</evidence>
<evidence type="ECO:0000256" key="7">
    <source>
        <dbReference type="ARBA" id="ARBA00023125"/>
    </source>
</evidence>
<feature type="domain" description="C2H2-type" evidence="12">
    <location>
        <begin position="332"/>
        <end position="360"/>
    </location>
</feature>
<keyword evidence="7" id="KW-0238">DNA-binding</keyword>
<evidence type="ECO:0000256" key="10">
    <source>
        <dbReference type="PROSITE-ProRule" id="PRU00042"/>
    </source>
</evidence>
<evidence type="ECO:0000259" key="12">
    <source>
        <dbReference type="PROSITE" id="PS50157"/>
    </source>
</evidence>
<accession>A0AAD9ULW3</accession>
<evidence type="ECO:0000313" key="14">
    <source>
        <dbReference type="Proteomes" id="UP001209878"/>
    </source>
</evidence>
<feature type="region of interest" description="Disordered" evidence="11">
    <location>
        <begin position="1"/>
        <end position="99"/>
    </location>
</feature>
<dbReference type="InterPro" id="IPR050329">
    <property type="entry name" value="GLI_C2H2-zinc-finger"/>
</dbReference>
<dbReference type="FunFam" id="3.30.160.60:FF:000446">
    <property type="entry name" value="Zinc finger protein"/>
    <property type="match status" value="1"/>
</dbReference>
<evidence type="ECO:0000256" key="9">
    <source>
        <dbReference type="ARBA" id="ARBA00023242"/>
    </source>
</evidence>
<feature type="region of interest" description="Disordered" evidence="11">
    <location>
        <begin position="345"/>
        <end position="383"/>
    </location>
</feature>
<proteinExistence type="predicted"/>
<gene>
    <name evidence="13" type="ORF">NP493_116g05044</name>
</gene>
<dbReference type="PROSITE" id="PS50157">
    <property type="entry name" value="ZINC_FINGER_C2H2_2"/>
    <property type="match status" value="6"/>
</dbReference>
<reference evidence="13" key="1">
    <citation type="journal article" date="2023" name="Mol. Biol. Evol.">
        <title>Third-Generation Sequencing Reveals the Adaptive Role of the Epigenome in Three Deep-Sea Polychaetes.</title>
        <authorList>
            <person name="Perez M."/>
            <person name="Aroh O."/>
            <person name="Sun Y."/>
            <person name="Lan Y."/>
            <person name="Juniper S.K."/>
            <person name="Young C.R."/>
            <person name="Angers B."/>
            <person name="Qian P.Y."/>
        </authorList>
    </citation>
    <scope>NUCLEOTIDE SEQUENCE</scope>
    <source>
        <strain evidence="13">R07B-5</strain>
    </source>
</reference>
<comment type="caution">
    <text evidence="13">The sequence shown here is derived from an EMBL/GenBank/DDBJ whole genome shotgun (WGS) entry which is preliminary data.</text>
</comment>
<dbReference type="GO" id="GO:0045944">
    <property type="term" value="P:positive regulation of transcription by RNA polymerase II"/>
    <property type="evidence" value="ECO:0007669"/>
    <property type="project" value="UniProtKB-ARBA"/>
</dbReference>
<protein>
    <recommendedName>
        <fullName evidence="12">C2H2-type domain-containing protein</fullName>
    </recommendedName>
</protein>
<keyword evidence="5" id="KW-0862">Zinc</keyword>
<keyword evidence="14" id="KW-1185">Reference proteome</keyword>
<keyword evidence="3" id="KW-0677">Repeat</keyword>
<dbReference type="Pfam" id="PF00096">
    <property type="entry name" value="zf-C2H2"/>
    <property type="match status" value="3"/>
</dbReference>
<dbReference type="FunFam" id="3.30.160.60:FF:000071">
    <property type="entry name" value="Putative zinc finger protein 143"/>
    <property type="match status" value="1"/>
</dbReference>
<keyword evidence="8" id="KW-0804">Transcription</keyword>
<feature type="domain" description="C2H2-type" evidence="12">
    <location>
        <begin position="242"/>
        <end position="271"/>
    </location>
</feature>
<dbReference type="FunFam" id="3.30.160.60:FF:000125">
    <property type="entry name" value="Putative zinc finger protein 143"/>
    <property type="match status" value="3"/>
</dbReference>
<sequence>MMKVFYAPQLDESESTESHTEVLQLSTSDYINQSECTADEPSHQGDVEKEAQNGEMEQYQVTDDFCTSQGDPSKTPEDFATDGAETSGGQQQDQETVEEDASRYTNCYMVYNPSEQLLSLTSSQLNSLLLPMKTAGDDKATTAFCDGAGVSLHDTELKLTQPLGLLPMHKGKSTMTGQMMYVCDVERCDCVFTSIGYLRCHQTSAHNRDRELHCTYPGCERTFVWPAHLKYHQLTHTGERYYKCSVDNCGKSFYTAQRLMVHMRTHTGEKPFRCPEKGCGKSFTTAGNLKNHVRTHTGERPYVCEVENCGRKFAEYNSLKKHRLVHSGEKPYVCEVCGKTYSQGASRNVHMRKSHPSVPPSSKTHSATQQQRPSTSTTESPAVILLHSEETVETIQYNDIHSTESTVFAQPDTNQLTVVPVQGNEHTNNNTTTNNNNNNNNNMALPQDVLQTQEPASDTTESLVTVSMASGANVVVLSQPQEMAVMTTTYDNSQPSEHVTYDREELVRAELASKDLTRGLPS</sequence>
<evidence type="ECO:0000256" key="2">
    <source>
        <dbReference type="ARBA" id="ARBA00022723"/>
    </source>
</evidence>
<name>A0AAD9ULW3_RIDPI</name>
<keyword evidence="6" id="KW-0805">Transcription regulation</keyword>
<feature type="domain" description="C2H2-type" evidence="12">
    <location>
        <begin position="302"/>
        <end position="331"/>
    </location>
</feature>
<dbReference type="InterPro" id="IPR013087">
    <property type="entry name" value="Znf_C2H2_type"/>
</dbReference>
<dbReference type="PANTHER" id="PTHR19818">
    <property type="entry name" value="ZINC FINGER PROTEIN ZIC AND GLI"/>
    <property type="match status" value="1"/>
</dbReference>
<evidence type="ECO:0000256" key="4">
    <source>
        <dbReference type="ARBA" id="ARBA00022771"/>
    </source>
</evidence>
<dbReference type="AlphaFoldDB" id="A0AAD9ULW3"/>
<organism evidence="13 14">
    <name type="scientific">Ridgeia piscesae</name>
    <name type="common">Tubeworm</name>
    <dbReference type="NCBI Taxonomy" id="27915"/>
    <lineage>
        <taxon>Eukaryota</taxon>
        <taxon>Metazoa</taxon>
        <taxon>Spiralia</taxon>
        <taxon>Lophotrochozoa</taxon>
        <taxon>Annelida</taxon>
        <taxon>Polychaeta</taxon>
        <taxon>Sedentaria</taxon>
        <taxon>Canalipalpata</taxon>
        <taxon>Sabellida</taxon>
        <taxon>Siboglinidae</taxon>
        <taxon>Ridgeia</taxon>
    </lineage>
</organism>
<feature type="domain" description="C2H2-type" evidence="12">
    <location>
        <begin position="212"/>
        <end position="241"/>
    </location>
</feature>
<dbReference type="PANTHER" id="PTHR19818:SF163">
    <property type="entry name" value="C2H2-TYPE DOMAIN-CONTAINING PROTEIN"/>
    <property type="match status" value="1"/>
</dbReference>
<dbReference type="GO" id="GO:0005634">
    <property type="term" value="C:nucleus"/>
    <property type="evidence" value="ECO:0007669"/>
    <property type="project" value="UniProtKB-SubCell"/>
</dbReference>
<keyword evidence="9" id="KW-0539">Nucleus</keyword>
<dbReference type="GO" id="GO:0000981">
    <property type="term" value="F:DNA-binding transcription factor activity, RNA polymerase II-specific"/>
    <property type="evidence" value="ECO:0007669"/>
    <property type="project" value="TreeGrafter"/>
</dbReference>
<dbReference type="Gene3D" id="3.30.160.60">
    <property type="entry name" value="Classic Zinc Finger"/>
    <property type="match status" value="5"/>
</dbReference>